<comment type="caution">
    <text evidence="2">The sequence shown here is derived from an EMBL/GenBank/DDBJ whole genome shotgun (WGS) entry which is preliminary data.</text>
</comment>
<accession>A0AA39MF27</accession>
<reference evidence="2" key="1">
    <citation type="submission" date="2023-06" db="EMBL/GenBank/DDBJ databases">
        <authorList>
            <consortium name="Lawrence Berkeley National Laboratory"/>
            <person name="Ahrendt S."/>
            <person name="Sahu N."/>
            <person name="Indic B."/>
            <person name="Wong-Bajracharya J."/>
            <person name="Merenyi Z."/>
            <person name="Ke H.-M."/>
            <person name="Monk M."/>
            <person name="Kocsube S."/>
            <person name="Drula E."/>
            <person name="Lipzen A."/>
            <person name="Balint B."/>
            <person name="Henrissat B."/>
            <person name="Andreopoulos B."/>
            <person name="Martin F.M."/>
            <person name="Harder C.B."/>
            <person name="Rigling D."/>
            <person name="Ford K.L."/>
            <person name="Foster G.D."/>
            <person name="Pangilinan J."/>
            <person name="Papanicolaou A."/>
            <person name="Barry K."/>
            <person name="LaButti K."/>
            <person name="Viragh M."/>
            <person name="Koriabine M."/>
            <person name="Yan M."/>
            <person name="Riley R."/>
            <person name="Champramary S."/>
            <person name="Plett K.L."/>
            <person name="Tsai I.J."/>
            <person name="Slot J."/>
            <person name="Sipos G."/>
            <person name="Plett J."/>
            <person name="Nagy L.G."/>
            <person name="Grigoriev I.V."/>
        </authorList>
    </citation>
    <scope>NUCLEOTIDE SEQUENCE</scope>
    <source>
        <strain evidence="2">FPL87.14</strain>
    </source>
</reference>
<feature type="region of interest" description="Disordered" evidence="1">
    <location>
        <begin position="183"/>
        <end position="222"/>
    </location>
</feature>
<dbReference type="EMBL" id="JAUEPT010000122">
    <property type="protein sequence ID" value="KAK0431135.1"/>
    <property type="molecule type" value="Genomic_DNA"/>
</dbReference>
<evidence type="ECO:0000313" key="3">
    <source>
        <dbReference type="Proteomes" id="UP001175226"/>
    </source>
</evidence>
<feature type="compositionally biased region" description="Acidic residues" evidence="1">
    <location>
        <begin position="50"/>
        <end position="59"/>
    </location>
</feature>
<protein>
    <submittedName>
        <fullName evidence="2">Uncharacterized protein</fullName>
    </submittedName>
</protein>
<name>A0AA39MF27_9AGAR</name>
<keyword evidence="3" id="KW-1185">Reference proteome</keyword>
<sequence>MTSSGQRASRRVASTMQHSSLSLFHHPYSVNPSLLPASAMTDNSRLSPEGDNEGGDDNEYPASTYNDGHGIRYKVKLIAKFPTLQAGEKRRSNAVRKHVNWIFHAHELSILGEILGYAIRSVKRDERTLDFKVVAGELRAKNFTVTWTIPHLSDKDMPLDSVDAFEDMVQQVEKKAKPEVALELVEDDDEDEDGDSSDDAEETSRSKKKKTSKSTPERTAHELEIEDEIVNLQMAHLCHDVECRNYGKLCWPDAISGKHIFLTAMHLDTWAAAIVEKVAQVNIDHAPDTRMFQLGRTAADDALLQRRKANSAITATPPVTLPMNFIFPNLADLLGAQAQRPLPLEPSQKVNFAPKFDLATFCTRYSLSEDIQIKLSLYQVTGPHTLAYLSDEILSTEAFLHPAQLGDIRDAENRWKHSVNH</sequence>
<evidence type="ECO:0000313" key="2">
    <source>
        <dbReference type="EMBL" id="KAK0431135.1"/>
    </source>
</evidence>
<organism evidence="2 3">
    <name type="scientific">Armillaria borealis</name>
    <dbReference type="NCBI Taxonomy" id="47425"/>
    <lineage>
        <taxon>Eukaryota</taxon>
        <taxon>Fungi</taxon>
        <taxon>Dikarya</taxon>
        <taxon>Basidiomycota</taxon>
        <taxon>Agaricomycotina</taxon>
        <taxon>Agaricomycetes</taxon>
        <taxon>Agaricomycetidae</taxon>
        <taxon>Agaricales</taxon>
        <taxon>Marasmiineae</taxon>
        <taxon>Physalacriaceae</taxon>
        <taxon>Armillaria</taxon>
    </lineage>
</organism>
<feature type="compositionally biased region" description="Acidic residues" evidence="1">
    <location>
        <begin position="184"/>
        <end position="201"/>
    </location>
</feature>
<gene>
    <name evidence="2" type="ORF">EV421DRAFT_1854867</name>
</gene>
<evidence type="ECO:0000256" key="1">
    <source>
        <dbReference type="SAM" id="MobiDB-lite"/>
    </source>
</evidence>
<dbReference type="AlphaFoldDB" id="A0AA39MF27"/>
<feature type="region of interest" description="Disordered" evidence="1">
    <location>
        <begin position="35"/>
        <end position="64"/>
    </location>
</feature>
<proteinExistence type="predicted"/>
<dbReference type="Proteomes" id="UP001175226">
    <property type="component" value="Unassembled WGS sequence"/>
</dbReference>